<name>A0A1E7YQF4_9PROT</name>
<accession>A0A1E7YQF4</accession>
<proteinExistence type="predicted"/>
<sequence>MGRWYRIERRADALVLSNREASVTDFGDRVVAQEGNDKEIQAMVRLAQAKGWSEVELTGSEEFQERAAIAFLQTGISLADKDLESRVLASTKTQDEEASLPFQLDLHPNAVEPDIEIRETIRS</sequence>
<dbReference type="Proteomes" id="UP000175616">
    <property type="component" value="Unassembled WGS sequence"/>
</dbReference>
<reference evidence="2 3" key="1">
    <citation type="submission" date="2016-06" db="EMBL/GenBank/DDBJ databases">
        <title>Gene turnover analysis identifies the evolutionary adaptation of the extremophile Acidithiobacillus caldus.</title>
        <authorList>
            <person name="Zhang X."/>
        </authorList>
    </citation>
    <scope>NUCLEOTIDE SEQUENCE [LARGE SCALE GENOMIC DNA]</scope>
    <source>
        <strain evidence="2 3">DX</strain>
    </source>
</reference>
<dbReference type="EMBL" id="LZYE01000030">
    <property type="protein sequence ID" value="OFC38571.1"/>
    <property type="molecule type" value="Genomic_DNA"/>
</dbReference>
<organism evidence="2 3">
    <name type="scientific">Acidithiobacillus caldus</name>
    <dbReference type="NCBI Taxonomy" id="33059"/>
    <lineage>
        <taxon>Bacteria</taxon>
        <taxon>Pseudomonadati</taxon>
        <taxon>Pseudomonadota</taxon>
        <taxon>Acidithiobacillia</taxon>
        <taxon>Acidithiobacillales</taxon>
        <taxon>Acidithiobacillaceae</taxon>
        <taxon>Acidithiobacillus</taxon>
    </lineage>
</organism>
<feature type="domain" description="Large polyvalent protein-associated" evidence="1">
    <location>
        <begin position="6"/>
        <end position="86"/>
    </location>
</feature>
<dbReference type="InterPro" id="IPR040677">
    <property type="entry name" value="LPD7"/>
</dbReference>
<protein>
    <recommendedName>
        <fullName evidence="1">Large polyvalent protein-associated domain-containing protein</fullName>
    </recommendedName>
</protein>
<dbReference type="AlphaFoldDB" id="A0A1E7YQF4"/>
<dbReference type="RefSeq" id="WP_070113740.1">
    <property type="nucleotide sequence ID" value="NZ_CP133598.1"/>
</dbReference>
<gene>
    <name evidence="2" type="ORF">BAE27_01880</name>
</gene>
<evidence type="ECO:0000313" key="3">
    <source>
        <dbReference type="Proteomes" id="UP000175616"/>
    </source>
</evidence>
<evidence type="ECO:0000259" key="1">
    <source>
        <dbReference type="Pfam" id="PF18821"/>
    </source>
</evidence>
<dbReference type="Pfam" id="PF18821">
    <property type="entry name" value="LPD7"/>
    <property type="match status" value="1"/>
</dbReference>
<comment type="caution">
    <text evidence="2">The sequence shown here is derived from an EMBL/GenBank/DDBJ whole genome shotgun (WGS) entry which is preliminary data.</text>
</comment>
<evidence type="ECO:0000313" key="2">
    <source>
        <dbReference type="EMBL" id="OFC38571.1"/>
    </source>
</evidence>